<evidence type="ECO:0000313" key="2">
    <source>
        <dbReference type="EMBL" id="MPC80681.1"/>
    </source>
</evidence>
<reference evidence="2 3" key="1">
    <citation type="submission" date="2019-05" db="EMBL/GenBank/DDBJ databases">
        <title>Another draft genome of Portunus trituberculatus and its Hox gene families provides insights of decapod evolution.</title>
        <authorList>
            <person name="Jeong J.-H."/>
            <person name="Song I."/>
            <person name="Kim S."/>
            <person name="Choi T."/>
            <person name="Kim D."/>
            <person name="Ryu S."/>
            <person name="Kim W."/>
        </authorList>
    </citation>
    <scope>NUCLEOTIDE SEQUENCE [LARGE SCALE GENOMIC DNA]</scope>
    <source>
        <tissue evidence="2">Muscle</tissue>
    </source>
</reference>
<keyword evidence="3" id="KW-1185">Reference proteome</keyword>
<dbReference type="AlphaFoldDB" id="A0A5B7I5P5"/>
<feature type="signal peptide" evidence="1">
    <location>
        <begin position="1"/>
        <end position="19"/>
    </location>
</feature>
<evidence type="ECO:0000256" key="1">
    <source>
        <dbReference type="SAM" id="SignalP"/>
    </source>
</evidence>
<gene>
    <name evidence="2" type="ORF">E2C01_075267</name>
</gene>
<evidence type="ECO:0000313" key="3">
    <source>
        <dbReference type="Proteomes" id="UP000324222"/>
    </source>
</evidence>
<dbReference type="EMBL" id="VSRR010054711">
    <property type="protein sequence ID" value="MPC80681.1"/>
    <property type="molecule type" value="Genomic_DNA"/>
</dbReference>
<protein>
    <submittedName>
        <fullName evidence="2">Uncharacterized protein</fullName>
    </submittedName>
</protein>
<sequence>MALLTLSLAHSVFVTVCYSKLPNFLAPRCPSKECL</sequence>
<feature type="chain" id="PRO_5023003178" evidence="1">
    <location>
        <begin position="20"/>
        <end position="35"/>
    </location>
</feature>
<organism evidence="2 3">
    <name type="scientific">Portunus trituberculatus</name>
    <name type="common">Swimming crab</name>
    <name type="synonym">Neptunus trituberculatus</name>
    <dbReference type="NCBI Taxonomy" id="210409"/>
    <lineage>
        <taxon>Eukaryota</taxon>
        <taxon>Metazoa</taxon>
        <taxon>Ecdysozoa</taxon>
        <taxon>Arthropoda</taxon>
        <taxon>Crustacea</taxon>
        <taxon>Multicrustacea</taxon>
        <taxon>Malacostraca</taxon>
        <taxon>Eumalacostraca</taxon>
        <taxon>Eucarida</taxon>
        <taxon>Decapoda</taxon>
        <taxon>Pleocyemata</taxon>
        <taxon>Brachyura</taxon>
        <taxon>Eubrachyura</taxon>
        <taxon>Portunoidea</taxon>
        <taxon>Portunidae</taxon>
        <taxon>Portuninae</taxon>
        <taxon>Portunus</taxon>
    </lineage>
</organism>
<proteinExistence type="predicted"/>
<accession>A0A5B7I5P5</accession>
<comment type="caution">
    <text evidence="2">The sequence shown here is derived from an EMBL/GenBank/DDBJ whole genome shotgun (WGS) entry which is preliminary data.</text>
</comment>
<keyword evidence="1" id="KW-0732">Signal</keyword>
<name>A0A5B7I5P5_PORTR</name>
<dbReference type="Proteomes" id="UP000324222">
    <property type="component" value="Unassembled WGS sequence"/>
</dbReference>